<feature type="domain" description="Rhodanese" evidence="2">
    <location>
        <begin position="307"/>
        <end position="405"/>
    </location>
</feature>
<dbReference type="PANTHER" id="PTHR10953">
    <property type="entry name" value="UBIQUITIN-ACTIVATING ENZYME E1"/>
    <property type="match status" value="1"/>
</dbReference>
<gene>
    <name evidence="3" type="ORF">TrCOL_g6076</name>
</gene>
<dbReference type="SMART" id="SM00450">
    <property type="entry name" value="RHOD"/>
    <property type="match status" value="1"/>
</dbReference>
<evidence type="ECO:0000259" key="2">
    <source>
        <dbReference type="PROSITE" id="PS50206"/>
    </source>
</evidence>
<proteinExistence type="inferred from homology"/>
<dbReference type="Proteomes" id="UP001165065">
    <property type="component" value="Unassembled WGS sequence"/>
</dbReference>
<evidence type="ECO:0000313" key="4">
    <source>
        <dbReference type="Proteomes" id="UP001165065"/>
    </source>
</evidence>
<dbReference type="Pfam" id="PF00899">
    <property type="entry name" value="ThiF"/>
    <property type="match status" value="1"/>
</dbReference>
<dbReference type="InterPro" id="IPR001763">
    <property type="entry name" value="Rhodanese-like_dom"/>
</dbReference>
<organism evidence="3 4">
    <name type="scientific">Triparma columacea</name>
    <dbReference type="NCBI Taxonomy" id="722753"/>
    <lineage>
        <taxon>Eukaryota</taxon>
        <taxon>Sar</taxon>
        <taxon>Stramenopiles</taxon>
        <taxon>Ochrophyta</taxon>
        <taxon>Bolidophyceae</taxon>
        <taxon>Parmales</taxon>
        <taxon>Triparmaceae</taxon>
        <taxon>Triparma</taxon>
    </lineage>
</organism>
<dbReference type="OrthoDB" id="10261062at2759"/>
<dbReference type="PANTHER" id="PTHR10953:SF102">
    <property type="entry name" value="ADENYLYLTRANSFERASE AND SULFURTRANSFERASE MOCS3"/>
    <property type="match status" value="1"/>
</dbReference>
<dbReference type="Gene3D" id="3.40.50.720">
    <property type="entry name" value="NAD(P)-binding Rossmann-like Domain"/>
    <property type="match status" value="1"/>
</dbReference>
<name>A0A9W7L6P9_9STRA</name>
<keyword evidence="4" id="KW-1185">Reference proteome</keyword>
<dbReference type="AlphaFoldDB" id="A0A9W7L6P9"/>
<dbReference type="InterPro" id="IPR000594">
    <property type="entry name" value="ThiF_NAD_FAD-bd"/>
</dbReference>
<dbReference type="GO" id="GO:0016779">
    <property type="term" value="F:nucleotidyltransferase activity"/>
    <property type="evidence" value="ECO:0007669"/>
    <property type="project" value="TreeGrafter"/>
</dbReference>
<protein>
    <recommendedName>
        <fullName evidence="2">Rhodanese domain-containing protein</fullName>
    </recommendedName>
</protein>
<comment type="similarity">
    <text evidence="1">Belongs to the HesA/MoeB/ThiF family.</text>
</comment>
<dbReference type="SUPFAM" id="SSF69572">
    <property type="entry name" value="Activating enzymes of the ubiquitin-like proteins"/>
    <property type="match status" value="1"/>
</dbReference>
<dbReference type="GO" id="GO:0004792">
    <property type="term" value="F:thiosulfate-cyanide sulfurtransferase activity"/>
    <property type="evidence" value="ECO:0007669"/>
    <property type="project" value="TreeGrafter"/>
</dbReference>
<dbReference type="SUPFAM" id="SSF52821">
    <property type="entry name" value="Rhodanese/Cell cycle control phosphatase"/>
    <property type="match status" value="1"/>
</dbReference>
<reference evidence="4" key="1">
    <citation type="journal article" date="2023" name="Commun. Biol.">
        <title>Genome analysis of Parmales, the sister group of diatoms, reveals the evolutionary specialization of diatoms from phago-mixotrophs to photoautotrophs.</title>
        <authorList>
            <person name="Ban H."/>
            <person name="Sato S."/>
            <person name="Yoshikawa S."/>
            <person name="Yamada K."/>
            <person name="Nakamura Y."/>
            <person name="Ichinomiya M."/>
            <person name="Sato N."/>
            <person name="Blanc-Mathieu R."/>
            <person name="Endo H."/>
            <person name="Kuwata A."/>
            <person name="Ogata H."/>
        </authorList>
    </citation>
    <scope>NUCLEOTIDE SEQUENCE [LARGE SCALE GENOMIC DNA]</scope>
</reference>
<dbReference type="GO" id="GO:0042292">
    <property type="term" value="F:URM1 activating enzyme activity"/>
    <property type="evidence" value="ECO:0007669"/>
    <property type="project" value="TreeGrafter"/>
</dbReference>
<dbReference type="FunFam" id="3.40.50.720:FF:000080">
    <property type="entry name" value="Thiazole biosynthesis adenylyltransferase ThiF"/>
    <property type="match status" value="1"/>
</dbReference>
<dbReference type="InterPro" id="IPR035985">
    <property type="entry name" value="Ubiquitin-activating_enz"/>
</dbReference>
<dbReference type="InterPro" id="IPR036873">
    <property type="entry name" value="Rhodanese-like_dom_sf"/>
</dbReference>
<comment type="caution">
    <text evidence="3">The sequence shown here is derived from an EMBL/GenBank/DDBJ whole genome shotgun (WGS) entry which is preliminary data.</text>
</comment>
<evidence type="ECO:0000313" key="3">
    <source>
        <dbReference type="EMBL" id="GMI34059.1"/>
    </source>
</evidence>
<sequence length="407" mass="43207">MISSSESLSSSEIERYSRQLCLPEPFGGTRSLEVLLSSTVVVIGAGGLASPLLLYLAAAGVGTLVVVDADSVEESNLHRQIIHAVARKGLLKVDSAETSILELNPNTKVKKISENVTHDNIEALLNPILLTSLHKTLVCDCTDNQTTRYLISDFLKLHHPSVPIVSASAVGFAGQLTVINASNGGCYRCLFPKASTSCQSCADGGVLGPVVGTMGTLQATEAIKVLVGAETLVNKLLVYDAFSTPVFRTVGIPPRKNCALCGSAPSIKTIQDSKNSLDLSPAACTPPPPPSFPEVDCSTFNSMLQEQNPPPTILDVRPSNLFSICHLPNAISLPLSSLTVENLSSMITQHIPSTSKGTVGVICKRGNASRSAMELITKHYTGPLQFINVKGGMNEWHHSVDPKFPLT</sequence>
<dbReference type="Pfam" id="PF00581">
    <property type="entry name" value="Rhodanese"/>
    <property type="match status" value="1"/>
</dbReference>
<dbReference type="EMBL" id="BRYA01000037">
    <property type="protein sequence ID" value="GMI34059.1"/>
    <property type="molecule type" value="Genomic_DNA"/>
</dbReference>
<accession>A0A9W7L6P9</accession>
<dbReference type="PROSITE" id="PS50206">
    <property type="entry name" value="RHODANESE_3"/>
    <property type="match status" value="1"/>
</dbReference>
<dbReference type="CDD" id="cd00757">
    <property type="entry name" value="ThiF_MoeB_HesA_family"/>
    <property type="match status" value="1"/>
</dbReference>
<evidence type="ECO:0000256" key="1">
    <source>
        <dbReference type="ARBA" id="ARBA00009919"/>
    </source>
</evidence>
<dbReference type="InterPro" id="IPR045886">
    <property type="entry name" value="ThiF/MoeB/HesA"/>
</dbReference>
<dbReference type="Gene3D" id="3.40.250.10">
    <property type="entry name" value="Rhodanese-like domain"/>
    <property type="match status" value="1"/>
</dbReference>
<dbReference type="GO" id="GO:0005737">
    <property type="term" value="C:cytoplasm"/>
    <property type="evidence" value="ECO:0007669"/>
    <property type="project" value="TreeGrafter"/>
</dbReference>